<keyword evidence="3" id="KW-0645">Protease</keyword>
<dbReference type="GO" id="GO:0008270">
    <property type="term" value="F:zinc ion binding"/>
    <property type="evidence" value="ECO:0007669"/>
    <property type="project" value="InterPro"/>
</dbReference>
<feature type="compositionally biased region" description="Basic and acidic residues" evidence="10">
    <location>
        <begin position="23"/>
        <end position="37"/>
    </location>
</feature>
<dbReference type="InterPro" id="IPR050344">
    <property type="entry name" value="Peptidase_M1_aminopeptidases"/>
</dbReference>
<name>A0A1I8JMB8_9PLAT</name>
<keyword evidence="5" id="KW-0378">Hydrolase</keyword>
<keyword evidence="4 9" id="KW-0479">Metal-binding</keyword>
<proteinExistence type="inferred from homology"/>
<dbReference type="PANTHER" id="PTHR11533">
    <property type="entry name" value="PROTEASE M1 ZINC METALLOPROTEASE"/>
    <property type="match status" value="1"/>
</dbReference>
<dbReference type="Proteomes" id="UP000095280">
    <property type="component" value="Unplaced"/>
</dbReference>
<dbReference type="FunFam" id="1.10.390.10:FF:000001">
    <property type="entry name" value="Aminopeptidase"/>
    <property type="match status" value="1"/>
</dbReference>
<feature type="region of interest" description="Disordered" evidence="10">
    <location>
        <begin position="56"/>
        <end position="77"/>
    </location>
</feature>
<organism evidence="14 15">
    <name type="scientific">Macrostomum lignano</name>
    <dbReference type="NCBI Taxonomy" id="282301"/>
    <lineage>
        <taxon>Eukaryota</taxon>
        <taxon>Metazoa</taxon>
        <taxon>Spiralia</taxon>
        <taxon>Lophotrochozoa</taxon>
        <taxon>Platyhelminthes</taxon>
        <taxon>Rhabditophora</taxon>
        <taxon>Macrostomorpha</taxon>
        <taxon>Macrostomida</taxon>
        <taxon>Macrostomidae</taxon>
        <taxon>Macrostomum</taxon>
    </lineage>
</organism>
<dbReference type="Pfam" id="PF11838">
    <property type="entry name" value="ERAP1_C"/>
    <property type="match status" value="1"/>
</dbReference>
<comment type="similarity">
    <text evidence="1">Belongs to the peptidase M1 family.</text>
</comment>
<evidence type="ECO:0000256" key="4">
    <source>
        <dbReference type="ARBA" id="ARBA00022723"/>
    </source>
</evidence>
<feature type="compositionally biased region" description="Acidic residues" evidence="10">
    <location>
        <begin position="202"/>
        <end position="218"/>
    </location>
</feature>
<dbReference type="Gene3D" id="1.25.50.20">
    <property type="match status" value="1"/>
</dbReference>
<dbReference type="InterPro" id="IPR001930">
    <property type="entry name" value="Peptidase_M1"/>
</dbReference>
<feature type="binding site" evidence="9">
    <location>
        <position position="526"/>
    </location>
    <ligand>
        <name>Zn(2+)</name>
        <dbReference type="ChEBI" id="CHEBI:29105"/>
        <note>catalytic</note>
    </ligand>
</feature>
<keyword evidence="2" id="KW-0031">Aminopeptidase</keyword>
<dbReference type="SUPFAM" id="SSF63737">
    <property type="entry name" value="Leukotriene A4 hydrolase N-terminal domain"/>
    <property type="match status" value="1"/>
</dbReference>
<dbReference type="InterPro" id="IPR033579">
    <property type="entry name" value="TMEM128"/>
</dbReference>
<evidence type="ECO:0000313" key="14">
    <source>
        <dbReference type="Proteomes" id="UP000095280"/>
    </source>
</evidence>
<dbReference type="FunFam" id="2.60.40.1730:FF:000002">
    <property type="entry name" value="Aminopeptidase"/>
    <property type="match status" value="1"/>
</dbReference>
<dbReference type="CDD" id="cd09601">
    <property type="entry name" value="M1_APN-Q_like"/>
    <property type="match status" value="1"/>
</dbReference>
<dbReference type="Gene3D" id="2.60.40.1730">
    <property type="entry name" value="tricorn interacting facor f3 domain"/>
    <property type="match status" value="1"/>
</dbReference>
<dbReference type="Pfam" id="PF17900">
    <property type="entry name" value="Peptidase_M1_N"/>
    <property type="match status" value="1"/>
</dbReference>
<feature type="domain" description="Peptidase M1 membrane alanine aminopeptidase" evidence="11">
    <location>
        <begin position="450"/>
        <end position="649"/>
    </location>
</feature>
<keyword evidence="7" id="KW-0482">Metalloprotease</keyword>
<feature type="active site" description="Proton acceptor" evidence="8">
    <location>
        <position position="523"/>
    </location>
</feature>
<evidence type="ECO:0000313" key="15">
    <source>
        <dbReference type="WBParaSite" id="snap_masked-unitig_11760-processed-gene-0.1-mRNA-1"/>
    </source>
</evidence>
<dbReference type="InterPro" id="IPR027268">
    <property type="entry name" value="Peptidase_M4/M1_CTD_sf"/>
</dbReference>
<evidence type="ECO:0000256" key="3">
    <source>
        <dbReference type="ARBA" id="ARBA00022670"/>
    </source>
</evidence>
<feature type="domain" description="Aminopeptidase N-like N-terminal" evidence="13">
    <location>
        <begin position="237"/>
        <end position="415"/>
    </location>
</feature>
<keyword evidence="14" id="KW-1185">Reference proteome</keyword>
<dbReference type="Gene3D" id="2.60.40.1910">
    <property type="match status" value="1"/>
</dbReference>
<dbReference type="GO" id="GO:0042277">
    <property type="term" value="F:peptide binding"/>
    <property type="evidence" value="ECO:0007669"/>
    <property type="project" value="TreeGrafter"/>
</dbReference>
<evidence type="ECO:0000256" key="6">
    <source>
        <dbReference type="ARBA" id="ARBA00022833"/>
    </source>
</evidence>
<dbReference type="Gene3D" id="1.10.390.10">
    <property type="entry name" value="Neutral Protease Domain 2"/>
    <property type="match status" value="1"/>
</dbReference>
<reference evidence="15" key="1">
    <citation type="submission" date="2016-11" db="UniProtKB">
        <authorList>
            <consortium name="WormBaseParasite"/>
        </authorList>
    </citation>
    <scope>IDENTIFICATION</scope>
</reference>
<feature type="binding site" evidence="9">
    <location>
        <position position="545"/>
    </location>
    <ligand>
        <name>Zn(2+)</name>
        <dbReference type="ChEBI" id="CHEBI:29105"/>
        <note>catalytic</note>
    </ligand>
</feature>
<evidence type="ECO:0000259" key="11">
    <source>
        <dbReference type="Pfam" id="PF01433"/>
    </source>
</evidence>
<dbReference type="Pfam" id="PF01433">
    <property type="entry name" value="Peptidase_M1"/>
    <property type="match status" value="1"/>
</dbReference>
<protein>
    <submittedName>
        <fullName evidence="15">Aminopeptidase</fullName>
    </submittedName>
</protein>
<evidence type="ECO:0000259" key="12">
    <source>
        <dbReference type="Pfam" id="PF11838"/>
    </source>
</evidence>
<feature type="domain" description="ERAP1-like C-terminal" evidence="12">
    <location>
        <begin position="725"/>
        <end position="1044"/>
    </location>
</feature>
<keyword evidence="6 9" id="KW-0862">Zinc</keyword>
<dbReference type="GO" id="GO:0005615">
    <property type="term" value="C:extracellular space"/>
    <property type="evidence" value="ECO:0007669"/>
    <property type="project" value="TreeGrafter"/>
</dbReference>
<dbReference type="SUPFAM" id="SSF55486">
    <property type="entry name" value="Metalloproteases ('zincins'), catalytic domain"/>
    <property type="match status" value="1"/>
</dbReference>
<evidence type="ECO:0000256" key="7">
    <source>
        <dbReference type="ARBA" id="ARBA00023049"/>
    </source>
</evidence>
<sequence length="1066" mass="117811">AAAHLFSHAPSRGRTRRRNVGIARHDGRRSDARRNDSNRPAGDSFARLLAAAESAKKSAAADNTNSTSGGGGASSTSPPASPFSLAVCWLLAALALLGYTDLVPLVLFDSREAPSRLADRRRRPHRPDALPGAVLRPLPHHLPGVPSSQWEVRHPALIPIAAASFVLGSLPTPCGLPWYHLLTLPILFTLLVACAILPDASSSDDEAEKEDDGAELPEPDGGWKGSKPFERLPTHSKPVNYNLTLTPNLNDFTFKGEQVITVQVIEPTKTLVLNSAEIEIQSAKFNDASAEISFNTEEETVKFSFPSELPVGEGKLSMSFTGILNDRMKGFYRSKYTDSDGNEIRCAVTQFEPTDARRSLPCWDEPELKATFDVTLVVDKNLTAVSNMLEVSRTEVADGLVAVKFDRTPIMSTYLLAYVVGKFDYVEGRDADFIKMRVFTPIGKKDQGLFALEVAKKTLPFYRKFFNVAYPLPKLDLIAIPDFAAGAMENWGLVTYRETALLVDADNSSAATKEWVALVVGHELAHQWFGNLVTMKWWTDLWLNEGFASWIEYLCVDHCYPEFDIWTRFVQSDLSRALELDALENSHPIQVEGASVIRMLHEWLGQDAFREGLTRYLKQNKFANASTENLWEALADASGQPVQFVMEGWTKQMGYPVISVASKPAEGDDSKLELTITQEKFQLGGANKSDLLWRVPIQVLTATGHKHQLMLAEKSDSFTVPKAAWVKLNPGCIGVYRVDYSASMLQDLIAALKHGQLSQRDRFNLENDLFALAAAGRVPIVQVLQLADAYKAEQFYTVWSDLLSNLGSVQVLADHLGLLDKWRAFLRQLCEPAYQRLGWDARPADGHDATLLRSVLIGCLGRAGHESVLAEAKAKFAKHCSGECPITPDLRACVYSTCVLANGGVEEFEAVLKLLEKTDMQEEKVGALKSAFFAVSAVPEPRAARQRVLELAVSDKVRLQDTVFVIGGACHSLEARRAAWQFVKSRWSWFVEKFAGQFLLSRLVQLLCNDFCTAEDADDVDAFFKANPAPSAERNIKQALENTRLNVAILARDGDSVKEFLAQFAA</sequence>
<dbReference type="GO" id="GO:0016020">
    <property type="term" value="C:membrane"/>
    <property type="evidence" value="ECO:0007669"/>
    <property type="project" value="TreeGrafter"/>
</dbReference>
<dbReference type="GO" id="GO:0005737">
    <property type="term" value="C:cytoplasm"/>
    <property type="evidence" value="ECO:0007669"/>
    <property type="project" value="TreeGrafter"/>
</dbReference>
<dbReference type="WBParaSite" id="snap_masked-unitig_11760-processed-gene-0.1-mRNA-1">
    <property type="protein sequence ID" value="snap_masked-unitig_11760-processed-gene-0.1-mRNA-1"/>
    <property type="gene ID" value="snap_masked-unitig_11760-processed-gene-0.1"/>
</dbReference>
<evidence type="ECO:0000256" key="8">
    <source>
        <dbReference type="PIRSR" id="PIRSR634016-1"/>
    </source>
</evidence>
<dbReference type="InterPro" id="IPR024571">
    <property type="entry name" value="ERAP1-like_C_dom"/>
</dbReference>
<dbReference type="PANTHER" id="PTHR11533:SF174">
    <property type="entry name" value="PUROMYCIN-SENSITIVE AMINOPEPTIDASE-RELATED"/>
    <property type="match status" value="1"/>
</dbReference>
<dbReference type="GO" id="GO:0006508">
    <property type="term" value="P:proteolysis"/>
    <property type="evidence" value="ECO:0007669"/>
    <property type="project" value="UniProtKB-KW"/>
</dbReference>
<accession>A0A1I8JMB8</accession>
<dbReference type="Pfam" id="PF20479">
    <property type="entry name" value="TMEM128"/>
    <property type="match status" value="1"/>
</dbReference>
<evidence type="ECO:0000259" key="13">
    <source>
        <dbReference type="Pfam" id="PF17900"/>
    </source>
</evidence>
<dbReference type="InterPro" id="IPR042097">
    <property type="entry name" value="Aminopeptidase_N-like_N_sf"/>
</dbReference>
<feature type="region of interest" description="Disordered" evidence="10">
    <location>
        <begin position="1"/>
        <end position="42"/>
    </location>
</feature>
<dbReference type="InterPro" id="IPR034016">
    <property type="entry name" value="M1_APN-typ"/>
</dbReference>
<comment type="cofactor">
    <cofactor evidence="9">
        <name>Zn(2+)</name>
        <dbReference type="ChEBI" id="CHEBI:29105"/>
    </cofactor>
    <text evidence="9">Binds 1 zinc ion per subunit.</text>
</comment>
<evidence type="ECO:0000256" key="5">
    <source>
        <dbReference type="ARBA" id="ARBA00022801"/>
    </source>
</evidence>
<feature type="region of interest" description="Disordered" evidence="10">
    <location>
        <begin position="202"/>
        <end position="229"/>
    </location>
</feature>
<dbReference type="GO" id="GO:0043171">
    <property type="term" value="P:peptide catabolic process"/>
    <property type="evidence" value="ECO:0007669"/>
    <property type="project" value="TreeGrafter"/>
</dbReference>
<evidence type="ECO:0000256" key="9">
    <source>
        <dbReference type="PIRSR" id="PIRSR634016-3"/>
    </source>
</evidence>
<evidence type="ECO:0000256" key="10">
    <source>
        <dbReference type="SAM" id="MobiDB-lite"/>
    </source>
</evidence>
<dbReference type="PRINTS" id="PR00756">
    <property type="entry name" value="ALADIPTASE"/>
</dbReference>
<dbReference type="GO" id="GO:0070006">
    <property type="term" value="F:metalloaminopeptidase activity"/>
    <property type="evidence" value="ECO:0007669"/>
    <property type="project" value="TreeGrafter"/>
</dbReference>
<feature type="binding site" evidence="9">
    <location>
        <position position="522"/>
    </location>
    <ligand>
        <name>Zn(2+)</name>
        <dbReference type="ChEBI" id="CHEBI:29105"/>
        <note>catalytic</note>
    </ligand>
</feature>
<dbReference type="InterPro" id="IPR045357">
    <property type="entry name" value="Aminopeptidase_N-like_N"/>
</dbReference>
<dbReference type="InterPro" id="IPR014782">
    <property type="entry name" value="Peptidase_M1_dom"/>
</dbReference>
<evidence type="ECO:0000256" key="2">
    <source>
        <dbReference type="ARBA" id="ARBA00022438"/>
    </source>
</evidence>
<dbReference type="FunFam" id="1.25.50.20:FF:000002">
    <property type="entry name" value="Aminopeptidase"/>
    <property type="match status" value="1"/>
</dbReference>
<evidence type="ECO:0000256" key="1">
    <source>
        <dbReference type="ARBA" id="ARBA00010136"/>
    </source>
</evidence>
<dbReference type="AlphaFoldDB" id="A0A1I8JMB8"/>